<dbReference type="InterPro" id="IPR001764">
    <property type="entry name" value="Glyco_hydro_3_N"/>
</dbReference>
<evidence type="ECO:0000313" key="10">
    <source>
        <dbReference type="EMBL" id="PRY84086.1"/>
    </source>
</evidence>
<organism evidence="10 11">
    <name type="scientific">Mongoliibacter ruber</name>
    <dbReference type="NCBI Taxonomy" id="1750599"/>
    <lineage>
        <taxon>Bacteria</taxon>
        <taxon>Pseudomonadati</taxon>
        <taxon>Bacteroidota</taxon>
        <taxon>Cytophagia</taxon>
        <taxon>Cytophagales</taxon>
        <taxon>Cyclobacteriaceae</taxon>
        <taxon>Mongoliibacter</taxon>
    </lineage>
</organism>
<keyword evidence="6" id="KW-0326">Glycosidase</keyword>
<sequence length="680" mass="75659">MSITYRLVIFLFLLHSSTLMAQGSYKFQPDIEVRAADLLYEGQYKFKDLNKNNKLDAYEDWRQPIDLRIEDLINQMTLEEKVGMLLINTLNSSEYGRMTEKAVELINDEKMTRFIFRNTVTNNPDRTPSSDPFRGVEITPFEASQFMNSIQELAESTRLGIPALFKSNARNHLTYDARAGIDVASGAFSSWPKESGLAATRDMKLIADFGKIMAQEWTSIGLRGMYGYMADLSTEPRWYRVQETFTEDSELASDIITTLVKSLQGESLNSKSVALTIKHFPGGGPQEGGGDPHYDFGKRQVYPANKFDYHLAPFEAAVNAGASSIMAYYGIPVDQAYMPNDVGMAFSKGILTELLREKLGFKGYINSDTGIIGDRAWGLEDKDVEDQIVIAIEAGTDVLSGFNNNKQLLSLVNAGKLSEGRIDLSVRRLLKEQFELGLFENPYVDPNRAAYLIGNPAFQRSADMAQRKSIVLLQNNINLPLVKPEEKNSLKLFTMGINSSLFEEQDWKGFQAISGDYDASKGESMPVVDEDVDYAIIRVNVVNERSAATRYGGSSPDELDFLAFSDMATSKSWKIIPSLEDIQAVMQKVGPDKTVLSIDFRQPYVMDEKSGMLNAGAILATFGVSDAAVMDILTGKYKPTGKLPFALANSKEAIVNQDPDAPGYPEKDTLFRFGHGLTYD</sequence>
<evidence type="ECO:0000313" key="11">
    <source>
        <dbReference type="Proteomes" id="UP000238157"/>
    </source>
</evidence>
<keyword evidence="4 7" id="KW-0732">Signal</keyword>
<dbReference type="InterPro" id="IPR051915">
    <property type="entry name" value="Cellulose_Degrad_GH3"/>
</dbReference>
<evidence type="ECO:0000259" key="8">
    <source>
        <dbReference type="Pfam" id="PF00933"/>
    </source>
</evidence>
<evidence type="ECO:0000256" key="2">
    <source>
        <dbReference type="ARBA" id="ARBA00005336"/>
    </source>
</evidence>
<dbReference type="Proteomes" id="UP000238157">
    <property type="component" value="Unassembled WGS sequence"/>
</dbReference>
<feature type="signal peptide" evidence="7">
    <location>
        <begin position="1"/>
        <end position="21"/>
    </location>
</feature>
<comment type="caution">
    <text evidence="10">The sequence shown here is derived from an EMBL/GenBank/DDBJ whole genome shotgun (WGS) entry which is preliminary data.</text>
</comment>
<dbReference type="PANTHER" id="PTHR30620:SF16">
    <property type="entry name" value="LYSOSOMAL BETA GLUCOSIDASE"/>
    <property type="match status" value="1"/>
</dbReference>
<dbReference type="Pfam" id="PF01915">
    <property type="entry name" value="Glyco_hydro_3_C"/>
    <property type="match status" value="1"/>
</dbReference>
<feature type="chain" id="PRO_5015628370" description="beta-glucosidase" evidence="7">
    <location>
        <begin position="22"/>
        <end position="680"/>
    </location>
</feature>
<dbReference type="RefSeq" id="WP_106135621.1">
    <property type="nucleotide sequence ID" value="NZ_PVTR01000023.1"/>
</dbReference>
<evidence type="ECO:0000259" key="9">
    <source>
        <dbReference type="Pfam" id="PF01915"/>
    </source>
</evidence>
<evidence type="ECO:0000256" key="3">
    <source>
        <dbReference type="ARBA" id="ARBA00012744"/>
    </source>
</evidence>
<dbReference type="SUPFAM" id="SSF51445">
    <property type="entry name" value="(Trans)glycosidases"/>
    <property type="match status" value="1"/>
</dbReference>
<dbReference type="PRINTS" id="PR00133">
    <property type="entry name" value="GLHYDRLASE3"/>
</dbReference>
<dbReference type="GO" id="GO:0008422">
    <property type="term" value="F:beta-glucosidase activity"/>
    <property type="evidence" value="ECO:0007669"/>
    <property type="project" value="UniProtKB-EC"/>
</dbReference>
<dbReference type="AlphaFoldDB" id="A0A2T0WBS8"/>
<dbReference type="OrthoDB" id="9805821at2"/>
<feature type="domain" description="Glycoside hydrolase family 3 N-terminal" evidence="8">
    <location>
        <begin position="78"/>
        <end position="430"/>
    </location>
</feature>
<dbReference type="SUPFAM" id="SSF52279">
    <property type="entry name" value="Beta-D-glucan exohydrolase, C-terminal domain"/>
    <property type="match status" value="1"/>
</dbReference>
<name>A0A2T0WBS8_9BACT</name>
<dbReference type="PANTHER" id="PTHR30620">
    <property type="entry name" value="PERIPLASMIC BETA-GLUCOSIDASE-RELATED"/>
    <property type="match status" value="1"/>
</dbReference>
<gene>
    <name evidence="10" type="ORF">CLW00_12324</name>
</gene>
<evidence type="ECO:0000256" key="5">
    <source>
        <dbReference type="ARBA" id="ARBA00022801"/>
    </source>
</evidence>
<evidence type="ECO:0000256" key="1">
    <source>
        <dbReference type="ARBA" id="ARBA00000448"/>
    </source>
</evidence>
<evidence type="ECO:0000256" key="7">
    <source>
        <dbReference type="SAM" id="SignalP"/>
    </source>
</evidence>
<feature type="domain" description="Glycoside hydrolase family 3 C-terminal" evidence="9">
    <location>
        <begin position="525"/>
        <end position="679"/>
    </location>
</feature>
<dbReference type="InterPro" id="IPR002772">
    <property type="entry name" value="Glyco_hydro_3_C"/>
</dbReference>
<reference evidence="10 11" key="1">
    <citation type="submission" date="2018-03" db="EMBL/GenBank/DDBJ databases">
        <title>Genomic Encyclopedia of Archaeal and Bacterial Type Strains, Phase II (KMG-II): from individual species to whole genera.</title>
        <authorList>
            <person name="Goeker M."/>
        </authorList>
    </citation>
    <scope>NUCLEOTIDE SEQUENCE [LARGE SCALE GENOMIC DNA]</scope>
    <source>
        <strain evidence="10 11">DSM 27929</strain>
    </source>
</reference>
<dbReference type="InterPro" id="IPR036962">
    <property type="entry name" value="Glyco_hydro_3_N_sf"/>
</dbReference>
<proteinExistence type="inferred from homology"/>
<evidence type="ECO:0000256" key="6">
    <source>
        <dbReference type="ARBA" id="ARBA00023295"/>
    </source>
</evidence>
<comment type="catalytic activity">
    <reaction evidence="1">
        <text>Hydrolysis of terminal, non-reducing beta-D-glucosyl residues with release of beta-D-glucose.</text>
        <dbReference type="EC" id="3.2.1.21"/>
    </reaction>
</comment>
<dbReference type="Gene3D" id="3.40.50.1700">
    <property type="entry name" value="Glycoside hydrolase family 3 C-terminal domain"/>
    <property type="match status" value="1"/>
</dbReference>
<comment type="similarity">
    <text evidence="2">Belongs to the glycosyl hydrolase 3 family.</text>
</comment>
<dbReference type="EC" id="3.2.1.21" evidence="3"/>
<accession>A0A2T0WBS8</accession>
<protein>
    <recommendedName>
        <fullName evidence="3">beta-glucosidase</fullName>
        <ecNumber evidence="3">3.2.1.21</ecNumber>
    </recommendedName>
</protein>
<dbReference type="EMBL" id="PVTR01000023">
    <property type="protein sequence ID" value="PRY84086.1"/>
    <property type="molecule type" value="Genomic_DNA"/>
</dbReference>
<keyword evidence="11" id="KW-1185">Reference proteome</keyword>
<dbReference type="InterPro" id="IPR017853">
    <property type="entry name" value="GH"/>
</dbReference>
<dbReference type="Gene3D" id="3.20.20.300">
    <property type="entry name" value="Glycoside hydrolase, family 3, N-terminal domain"/>
    <property type="match status" value="1"/>
</dbReference>
<dbReference type="Pfam" id="PF00933">
    <property type="entry name" value="Glyco_hydro_3"/>
    <property type="match status" value="1"/>
</dbReference>
<evidence type="ECO:0000256" key="4">
    <source>
        <dbReference type="ARBA" id="ARBA00022729"/>
    </source>
</evidence>
<keyword evidence="5" id="KW-0378">Hydrolase</keyword>
<dbReference type="GO" id="GO:0009251">
    <property type="term" value="P:glucan catabolic process"/>
    <property type="evidence" value="ECO:0007669"/>
    <property type="project" value="TreeGrafter"/>
</dbReference>
<dbReference type="InterPro" id="IPR036881">
    <property type="entry name" value="Glyco_hydro_3_C_sf"/>
</dbReference>